<protein>
    <submittedName>
        <fullName evidence="3">Transcriptional regulator</fullName>
    </submittedName>
</protein>
<name>A0A2H0KM33_9BACT</name>
<reference evidence="3 4" key="1">
    <citation type="submission" date="2017-09" db="EMBL/GenBank/DDBJ databases">
        <title>Depth-based differentiation of microbial function through sediment-hosted aquifers and enrichment of novel symbionts in the deep terrestrial subsurface.</title>
        <authorList>
            <person name="Probst A.J."/>
            <person name="Ladd B."/>
            <person name="Jarett J.K."/>
            <person name="Geller-Mcgrath D.E."/>
            <person name="Sieber C.M."/>
            <person name="Emerson J.B."/>
            <person name="Anantharaman K."/>
            <person name="Thomas B.C."/>
            <person name="Malmstrom R."/>
            <person name="Stieglmeier M."/>
            <person name="Klingl A."/>
            <person name="Woyke T."/>
            <person name="Ryan C.M."/>
            <person name="Banfield J.F."/>
        </authorList>
    </citation>
    <scope>NUCLEOTIDE SEQUENCE [LARGE SCALE GENOMIC DNA]</scope>
    <source>
        <strain evidence="3">CG11_big_fil_rev_8_21_14_0_20_35_14</strain>
    </source>
</reference>
<dbReference type="SMART" id="SM00530">
    <property type="entry name" value="HTH_XRE"/>
    <property type="match status" value="1"/>
</dbReference>
<dbReference type="Proteomes" id="UP000229570">
    <property type="component" value="Unassembled WGS sequence"/>
</dbReference>
<accession>A0A2H0KM33</accession>
<dbReference type="GO" id="GO:0005829">
    <property type="term" value="C:cytosol"/>
    <property type="evidence" value="ECO:0007669"/>
    <property type="project" value="TreeGrafter"/>
</dbReference>
<dbReference type="InterPro" id="IPR001387">
    <property type="entry name" value="Cro/C1-type_HTH"/>
</dbReference>
<dbReference type="Pfam" id="PF01381">
    <property type="entry name" value="HTH_3"/>
    <property type="match status" value="1"/>
</dbReference>
<dbReference type="GO" id="GO:0003700">
    <property type="term" value="F:DNA-binding transcription factor activity"/>
    <property type="evidence" value="ECO:0007669"/>
    <property type="project" value="TreeGrafter"/>
</dbReference>
<dbReference type="EMBL" id="PCVL01000053">
    <property type="protein sequence ID" value="PIQ72312.1"/>
    <property type="molecule type" value="Genomic_DNA"/>
</dbReference>
<dbReference type="GO" id="GO:0003677">
    <property type="term" value="F:DNA binding"/>
    <property type="evidence" value="ECO:0007669"/>
    <property type="project" value="UniProtKB-KW"/>
</dbReference>
<sequence>MNNRSIYGRLGKAIIKLRKKNNLSQENLALDCYIDRSYLADIERGKSNPSFKILYKIARRLKIKLWCLMVTV</sequence>
<evidence type="ECO:0000313" key="4">
    <source>
        <dbReference type="Proteomes" id="UP000229570"/>
    </source>
</evidence>
<evidence type="ECO:0000313" key="3">
    <source>
        <dbReference type="EMBL" id="PIQ72312.1"/>
    </source>
</evidence>
<feature type="domain" description="HTH cro/C1-type" evidence="2">
    <location>
        <begin position="14"/>
        <end position="72"/>
    </location>
</feature>
<proteinExistence type="predicted"/>
<keyword evidence="1" id="KW-0238">DNA-binding</keyword>
<evidence type="ECO:0000259" key="2">
    <source>
        <dbReference type="PROSITE" id="PS50943"/>
    </source>
</evidence>
<dbReference type="InterPro" id="IPR050807">
    <property type="entry name" value="TransReg_Diox_bact_type"/>
</dbReference>
<dbReference type="Gene3D" id="1.10.260.40">
    <property type="entry name" value="lambda repressor-like DNA-binding domains"/>
    <property type="match status" value="1"/>
</dbReference>
<dbReference type="InterPro" id="IPR010982">
    <property type="entry name" value="Lambda_DNA-bd_dom_sf"/>
</dbReference>
<gene>
    <name evidence="3" type="ORF">COV86_03685</name>
</gene>
<dbReference type="CDD" id="cd00093">
    <property type="entry name" value="HTH_XRE"/>
    <property type="match status" value="1"/>
</dbReference>
<dbReference type="AlphaFoldDB" id="A0A2H0KM33"/>
<dbReference type="PANTHER" id="PTHR46797">
    <property type="entry name" value="HTH-TYPE TRANSCRIPTIONAL REGULATOR"/>
    <property type="match status" value="1"/>
</dbReference>
<dbReference type="PROSITE" id="PS50943">
    <property type="entry name" value="HTH_CROC1"/>
    <property type="match status" value="1"/>
</dbReference>
<comment type="caution">
    <text evidence="3">The sequence shown here is derived from an EMBL/GenBank/DDBJ whole genome shotgun (WGS) entry which is preliminary data.</text>
</comment>
<evidence type="ECO:0000256" key="1">
    <source>
        <dbReference type="ARBA" id="ARBA00023125"/>
    </source>
</evidence>
<organism evidence="3 4">
    <name type="scientific">Candidatus Roizmanbacteria bacterium CG11_big_fil_rev_8_21_14_0_20_35_14</name>
    <dbReference type="NCBI Taxonomy" id="1974855"/>
    <lineage>
        <taxon>Bacteria</taxon>
        <taxon>Candidatus Roizmaniibacteriota</taxon>
    </lineage>
</organism>
<dbReference type="SUPFAM" id="SSF47413">
    <property type="entry name" value="lambda repressor-like DNA-binding domains"/>
    <property type="match status" value="1"/>
</dbReference>
<dbReference type="PANTHER" id="PTHR46797:SF1">
    <property type="entry name" value="METHYLPHOSPHONATE SYNTHASE"/>
    <property type="match status" value="1"/>
</dbReference>